<evidence type="ECO:0000256" key="1">
    <source>
        <dbReference type="ARBA" id="ARBA00000632"/>
    </source>
</evidence>
<reference evidence="13 14" key="1">
    <citation type="submission" date="2020-04" db="EMBL/GenBank/DDBJ databases">
        <authorList>
            <person name="Wallbank WR R."/>
            <person name="Pardo Diaz C."/>
            <person name="Kozak K."/>
            <person name="Martin S."/>
            <person name="Jiggins C."/>
            <person name="Moest M."/>
            <person name="Warren A I."/>
            <person name="Byers J.R.P. K."/>
            <person name="Montejo-Kovacevich G."/>
            <person name="Yen C E."/>
        </authorList>
    </citation>
    <scope>NUCLEOTIDE SEQUENCE [LARGE SCALE GENOMIC DNA]</scope>
</reference>
<dbReference type="InterPro" id="IPR023346">
    <property type="entry name" value="Lysozyme-like_dom_sf"/>
</dbReference>
<evidence type="ECO:0000256" key="5">
    <source>
        <dbReference type="ARBA" id="ARBA00022638"/>
    </source>
</evidence>
<dbReference type="PRINTS" id="PR00135">
    <property type="entry name" value="LYZLACT"/>
</dbReference>
<dbReference type="SUPFAM" id="SSF53955">
    <property type="entry name" value="Lysozyme-like"/>
    <property type="match status" value="1"/>
</dbReference>
<evidence type="ECO:0000256" key="6">
    <source>
        <dbReference type="ARBA" id="ARBA00022801"/>
    </source>
</evidence>
<feature type="domain" description="Glycosyl hydrolases family 22 (GH22)" evidence="12">
    <location>
        <begin position="90"/>
        <end position="108"/>
    </location>
</feature>
<dbReference type="AlphaFoldDB" id="A0A8S1AW69"/>
<evidence type="ECO:0000313" key="13">
    <source>
        <dbReference type="EMBL" id="CAB3250740.1"/>
    </source>
</evidence>
<evidence type="ECO:0000256" key="4">
    <source>
        <dbReference type="ARBA" id="ARBA00022529"/>
    </source>
</evidence>
<dbReference type="GO" id="GO:0003796">
    <property type="term" value="F:lysozyme activity"/>
    <property type="evidence" value="ECO:0007669"/>
    <property type="project" value="UniProtKB-EC"/>
</dbReference>
<dbReference type="EC" id="3.2.1.17" evidence="2"/>
<evidence type="ECO:0000259" key="12">
    <source>
        <dbReference type="PROSITE" id="PS00128"/>
    </source>
</evidence>
<dbReference type="OrthoDB" id="333905at2759"/>
<keyword evidence="6" id="KW-0378">Hydrolase</keyword>
<dbReference type="Proteomes" id="UP000494256">
    <property type="component" value="Unassembled WGS sequence"/>
</dbReference>
<proteinExistence type="inferred from homology"/>
<accession>A0A8S1AW69</accession>
<dbReference type="PANTHER" id="PTHR11407:SF63">
    <property type="entry name" value="LYSOZYME C"/>
    <property type="match status" value="1"/>
</dbReference>
<evidence type="ECO:0000256" key="2">
    <source>
        <dbReference type="ARBA" id="ARBA00012732"/>
    </source>
</evidence>
<keyword evidence="7" id="KW-1015">Disulfide bond</keyword>
<dbReference type="InterPro" id="IPR001916">
    <property type="entry name" value="Glyco_hydro_22"/>
</dbReference>
<dbReference type="PRINTS" id="PR00137">
    <property type="entry name" value="LYSOZYME"/>
</dbReference>
<dbReference type="GO" id="GO:0042742">
    <property type="term" value="P:defense response to bacterium"/>
    <property type="evidence" value="ECO:0007669"/>
    <property type="project" value="UniProtKB-KW"/>
</dbReference>
<feature type="chain" id="PRO_5035803410" description="Lysozyme" evidence="11">
    <location>
        <begin position="19"/>
        <end position="138"/>
    </location>
</feature>
<organism evidence="13 14">
    <name type="scientific">Arctia plantaginis</name>
    <name type="common">Wood tiger moth</name>
    <name type="synonym">Phalaena plantaginis</name>
    <dbReference type="NCBI Taxonomy" id="874455"/>
    <lineage>
        <taxon>Eukaryota</taxon>
        <taxon>Metazoa</taxon>
        <taxon>Ecdysozoa</taxon>
        <taxon>Arthropoda</taxon>
        <taxon>Hexapoda</taxon>
        <taxon>Insecta</taxon>
        <taxon>Pterygota</taxon>
        <taxon>Neoptera</taxon>
        <taxon>Endopterygota</taxon>
        <taxon>Lepidoptera</taxon>
        <taxon>Glossata</taxon>
        <taxon>Ditrysia</taxon>
        <taxon>Noctuoidea</taxon>
        <taxon>Erebidae</taxon>
        <taxon>Arctiinae</taxon>
        <taxon>Arctia</taxon>
    </lineage>
</organism>
<dbReference type="PANTHER" id="PTHR11407">
    <property type="entry name" value="LYSOZYME C"/>
    <property type="match status" value="1"/>
</dbReference>
<dbReference type="Pfam" id="PF00062">
    <property type="entry name" value="Lys"/>
    <property type="match status" value="1"/>
</dbReference>
<sequence length="138" mass="15619">MARLALLIFLCFISTSLAKTFSKCELVYELRRQGFPEHLMKDLVCLIGESSSYRTHVIGGPDPDGSYNYGLFQINNFYWCSSGPYPGNTCNVRCEDLRSDDITVASNCAKIILNTRGLQAWVAWDKFCKPYRLPELGC</sequence>
<gene>
    <name evidence="13" type="ORF">APLA_LOCUS13268</name>
</gene>
<dbReference type="InterPro" id="IPR000974">
    <property type="entry name" value="Glyco_hydro_22_lys"/>
</dbReference>
<dbReference type="PROSITE" id="PS51348">
    <property type="entry name" value="GLYCOSYL_HYDROL_F22_2"/>
    <property type="match status" value="1"/>
</dbReference>
<keyword evidence="4" id="KW-0929">Antimicrobial</keyword>
<comment type="similarity">
    <text evidence="10">Belongs to the glycosyl hydrolase 22 family.</text>
</comment>
<evidence type="ECO:0000256" key="10">
    <source>
        <dbReference type="RuleBase" id="RU004440"/>
    </source>
</evidence>
<evidence type="ECO:0000256" key="7">
    <source>
        <dbReference type="ARBA" id="ARBA00023157"/>
    </source>
</evidence>
<evidence type="ECO:0000313" key="14">
    <source>
        <dbReference type="Proteomes" id="UP000494256"/>
    </source>
</evidence>
<dbReference type="CDD" id="cd16899">
    <property type="entry name" value="LYZ_C_invert"/>
    <property type="match status" value="1"/>
</dbReference>
<evidence type="ECO:0000256" key="9">
    <source>
        <dbReference type="ARBA" id="ARBA00031262"/>
    </source>
</evidence>
<evidence type="ECO:0000256" key="11">
    <source>
        <dbReference type="SAM" id="SignalP"/>
    </source>
</evidence>
<comment type="caution">
    <text evidence="13">The sequence shown here is derived from an EMBL/GenBank/DDBJ whole genome shotgun (WGS) entry which is preliminary data.</text>
</comment>
<keyword evidence="8" id="KW-0326">Glycosidase</keyword>
<dbReference type="Gene3D" id="1.10.530.10">
    <property type="match status" value="1"/>
</dbReference>
<dbReference type="EMBL" id="CADEBD010000348">
    <property type="protein sequence ID" value="CAB3250740.1"/>
    <property type="molecule type" value="Genomic_DNA"/>
</dbReference>
<evidence type="ECO:0000256" key="8">
    <source>
        <dbReference type="ARBA" id="ARBA00023295"/>
    </source>
</evidence>
<dbReference type="InterPro" id="IPR019799">
    <property type="entry name" value="Glyco_hydro_22_CS"/>
</dbReference>
<evidence type="ECO:0000256" key="3">
    <source>
        <dbReference type="ARBA" id="ARBA00020438"/>
    </source>
</evidence>
<comment type="catalytic activity">
    <reaction evidence="1">
        <text>Hydrolysis of (1-&gt;4)-beta-linkages between N-acetylmuramic acid and N-acetyl-D-glucosamine residues in a peptidoglycan and between N-acetyl-D-glucosamine residues in chitodextrins.</text>
        <dbReference type="EC" id="3.2.1.17"/>
    </reaction>
</comment>
<dbReference type="GO" id="GO:0031640">
    <property type="term" value="P:killing of cells of another organism"/>
    <property type="evidence" value="ECO:0007669"/>
    <property type="project" value="UniProtKB-KW"/>
</dbReference>
<feature type="signal peptide" evidence="11">
    <location>
        <begin position="1"/>
        <end position="18"/>
    </location>
</feature>
<keyword evidence="5" id="KW-0081">Bacteriolytic enzyme</keyword>
<keyword evidence="11" id="KW-0732">Signal</keyword>
<dbReference type="SMART" id="SM00263">
    <property type="entry name" value="LYZ1"/>
    <property type="match status" value="1"/>
</dbReference>
<name>A0A8S1AW69_ARCPL</name>
<dbReference type="PROSITE" id="PS00128">
    <property type="entry name" value="GLYCOSYL_HYDROL_F22_1"/>
    <property type="match status" value="1"/>
</dbReference>
<protein>
    <recommendedName>
        <fullName evidence="3">Lysozyme</fullName>
        <ecNumber evidence="2">3.2.1.17</ecNumber>
    </recommendedName>
    <alternativeName>
        <fullName evidence="9">1,4-beta-N-acetylmuramidase</fullName>
    </alternativeName>
</protein>